<dbReference type="AlphaFoldDB" id="F0V3D5"/>
<evidence type="ECO:0000313" key="1">
    <source>
        <dbReference type="EMBL" id="CBZ40357.1"/>
    </source>
</evidence>
<gene>
    <name evidence="1" type="ORF">MSUIS_02640</name>
</gene>
<protein>
    <submittedName>
        <fullName evidence="1">Uncharacterized protein</fullName>
    </submittedName>
</protein>
<dbReference type="HOGENOM" id="CLU_151902_0_0_14"/>
<accession>F0V3D5</accession>
<reference evidence="1 2" key="1">
    <citation type="journal article" date="2011" name="J. Bacteriol.">
        <title>Complete genome sequence of the hemotrophic Mycoplasma suis strain KI3806.</title>
        <authorList>
            <person name="Oehlerking J."/>
            <person name="Kube M."/>
            <person name="Felder K.M."/>
            <person name="Matter D."/>
            <person name="Wittenbrink M.M."/>
            <person name="Schwarzenbach S."/>
            <person name="Kramer M.M."/>
            <person name="Hoelzle K."/>
            <person name="Hoelzle L.E."/>
        </authorList>
    </citation>
    <scope>NUCLEOTIDE SEQUENCE [LARGE SCALE GENOMIC DNA]</scope>
    <source>
        <strain evidence="2">KI_3806</strain>
    </source>
</reference>
<dbReference type="KEGG" id="msk:MSUIS_02640"/>
<dbReference type="RefSeq" id="WP_013608964.1">
    <property type="nucleotide sequence ID" value="NC_015153.1"/>
</dbReference>
<organism evidence="1 2">
    <name type="scientific">Mycoplasma suis (strain KI_3806)</name>
    <dbReference type="NCBI Taxonomy" id="708248"/>
    <lineage>
        <taxon>Bacteria</taxon>
        <taxon>Bacillati</taxon>
        <taxon>Mycoplasmatota</taxon>
        <taxon>Mollicutes</taxon>
        <taxon>Mycoplasmataceae</taxon>
        <taxon>Mycoplasma</taxon>
    </lineage>
</organism>
<dbReference type="Proteomes" id="UP000008645">
    <property type="component" value="Chromosome"/>
</dbReference>
<evidence type="ECO:0000313" key="2">
    <source>
        <dbReference type="Proteomes" id="UP000008645"/>
    </source>
</evidence>
<proteinExistence type="predicted"/>
<sequence>MVSSHKLLGIFATSAGIGFPIVSSFRENSFPKASEITEQAKSALKVKWMGGEAEEKLETLLRGLGKVVDNKEGKKEEILGLEIKSWGTFEDDICQKLGFSGTNSLTSGISCEKSNK</sequence>
<name>F0V3D5_MYCS3</name>
<dbReference type="EMBL" id="FQ790233">
    <property type="protein sequence ID" value="CBZ40357.1"/>
    <property type="molecule type" value="Genomic_DNA"/>
</dbReference>
<dbReference type="OrthoDB" id="403709at2"/>